<protein>
    <recommendedName>
        <fullName evidence="4">F-box domain-containing protein</fullName>
    </recommendedName>
</protein>
<keyword evidence="3" id="KW-1185">Reference proteome</keyword>
<comment type="caution">
    <text evidence="2">The sequence shown here is derived from an EMBL/GenBank/DDBJ whole genome shotgun (WGS) entry which is preliminary data.</text>
</comment>
<organism evidence="2 3">
    <name type="scientific">Marasmius crinis-equi</name>
    <dbReference type="NCBI Taxonomy" id="585013"/>
    <lineage>
        <taxon>Eukaryota</taxon>
        <taxon>Fungi</taxon>
        <taxon>Dikarya</taxon>
        <taxon>Basidiomycota</taxon>
        <taxon>Agaricomycotina</taxon>
        <taxon>Agaricomycetes</taxon>
        <taxon>Agaricomycetidae</taxon>
        <taxon>Agaricales</taxon>
        <taxon>Marasmiineae</taxon>
        <taxon>Marasmiaceae</taxon>
        <taxon>Marasmius</taxon>
    </lineage>
</organism>
<proteinExistence type="predicted"/>
<name>A0ABR3FLE6_9AGAR</name>
<keyword evidence="1" id="KW-0175">Coiled coil</keyword>
<accession>A0ABR3FLE6</accession>
<dbReference type="Gene3D" id="3.80.10.10">
    <property type="entry name" value="Ribonuclease Inhibitor"/>
    <property type="match status" value="1"/>
</dbReference>
<evidence type="ECO:0000313" key="3">
    <source>
        <dbReference type="Proteomes" id="UP001465976"/>
    </source>
</evidence>
<dbReference type="Proteomes" id="UP001465976">
    <property type="component" value="Unassembled WGS sequence"/>
</dbReference>
<evidence type="ECO:0008006" key="4">
    <source>
        <dbReference type="Google" id="ProtNLM"/>
    </source>
</evidence>
<sequence length="549" mass="61928">MPAVHTCPQCSSLVNCSPPAINPIQPPSPATESLINTNDPPLDTFRVLIDNRTQAQTRLDFVNNEIARMEENIRVLSAERDLLGGFVATYKRVLHPIRRLPDDVLREIFWISLDHQNPDKEVYSGARQQNGEHDSLSPNKMPWKLGQVSRRWREVALSYPSLWSFVGIEFPDSYSMRGQSTGMGAQLFRQLRRSGTSMLSVHLRSTHDCDLQAFSLLLAAICSHSSRWQTLRVDLEIEQLHNLGALIGGEIPNLRRLYLERRISPAQLATIGMFSAAPKLHDITLPITNRLERLSVPWSQITHLRSMGSDGPFNRSFIRNSPHLISLFIRASTFDPTPAEVTLPSLRLLAIQVGGHGASTISDRLLRQINSSRLQDLRIFASNLQSSQLVIPSRLGQSLRSFCLGTRSLCTQDWTTVFKSMPGLEYLSLCEFLKDNPSWKDVLSDLGSRDPSSGRLQLLPRLRDIGLYAYKNFSLDGPSLLRLLETRFDQYDPDSDASTSANELQLQKVQIHPNVRLPKNVLQQLEVMASRGLQIDTSPKDWTDFFPGF</sequence>
<reference evidence="2 3" key="1">
    <citation type="submission" date="2024-02" db="EMBL/GenBank/DDBJ databases">
        <title>A draft genome for the cacao thread blight pathogen Marasmius crinis-equi.</title>
        <authorList>
            <person name="Cohen S.P."/>
            <person name="Baruah I.K."/>
            <person name="Amoako-Attah I."/>
            <person name="Bukari Y."/>
            <person name="Meinhardt L.W."/>
            <person name="Bailey B.A."/>
        </authorList>
    </citation>
    <scope>NUCLEOTIDE SEQUENCE [LARGE SCALE GENOMIC DNA]</scope>
    <source>
        <strain evidence="2 3">GH-76</strain>
    </source>
</reference>
<feature type="coiled-coil region" evidence="1">
    <location>
        <begin position="52"/>
        <end position="79"/>
    </location>
</feature>
<evidence type="ECO:0000256" key="1">
    <source>
        <dbReference type="SAM" id="Coils"/>
    </source>
</evidence>
<evidence type="ECO:0000313" key="2">
    <source>
        <dbReference type="EMBL" id="KAL0575908.1"/>
    </source>
</evidence>
<gene>
    <name evidence="2" type="ORF">V5O48_006081</name>
</gene>
<dbReference type="EMBL" id="JBAHYK010000264">
    <property type="protein sequence ID" value="KAL0575908.1"/>
    <property type="molecule type" value="Genomic_DNA"/>
</dbReference>
<dbReference type="InterPro" id="IPR032675">
    <property type="entry name" value="LRR_dom_sf"/>
</dbReference>